<evidence type="ECO:0000313" key="4">
    <source>
        <dbReference type="EMBL" id="MCT8972376.1"/>
    </source>
</evidence>
<dbReference type="GO" id="GO:0030313">
    <property type="term" value="C:cell envelope"/>
    <property type="evidence" value="ECO:0007669"/>
    <property type="project" value="UniProtKB-SubCell"/>
</dbReference>
<sequence length="631" mass="67739">MAGIAIGDRLRIGAIMAGHQVRSMLMAYASPFYRWRFSAGAPERLIVAPQDLRTADPIIAADFYTGHFALAGAAIDVGGKSPFSAPPPSPDWQRALHGFGWLRHLRASDTDLTRLHARALITDWIEDYGGWDPVAWAPEVVARRLISWFSHSPLILRGADIGFYRRFMRSLARQVRYLIRTADDAPDGVGRLIAVIALCHAGLCMTGRQRLMRQAARWLDDELVRQVLPDGGHISRNPEAVVLLLLELLPLRQTFAACDVAPSSALMSAIDRMMPMLRFFRHDDGALAHFNGMGPTYPDILATLLAYDETRGAPVLNASYSGYQRLEAGDTVVIVDTGAPPPPTVSREAHAGCLSFEMSAAGQRLIVNCGVPAFGSAQWRAVSRATAAHSTATLNDTSSCRFATNAYVLKTLGPVMLSGPRTVTVERQDADVVSLAASHDGYRSDFGIIHERRMAVSPDGRRVEGEDVFSSVGGGGGNAPYAVRFHLHPSVRASRTRDHNRVILAPLHGASWEFYAGGADIAIEESVYLGGLDGPRRSEQIVLHGRCRHAPRVNWRLQRIDPKRQAAGSAGAVEELPLDADELALDAEASEPADMPAPDGNASNGGNDGPGNGGPGDGGPGNGGPGGRTTG</sequence>
<comment type="subcellular location">
    <subcellularLocation>
        <location evidence="1">Cell envelope</location>
    </subcellularLocation>
</comment>
<gene>
    <name evidence="4" type="ORF">MUB46_10960</name>
</gene>
<organism evidence="4 5">
    <name type="scientific">Microbaculum marinisediminis</name>
    <dbReference type="NCBI Taxonomy" id="2931392"/>
    <lineage>
        <taxon>Bacteria</taxon>
        <taxon>Pseudomonadati</taxon>
        <taxon>Pseudomonadota</taxon>
        <taxon>Alphaproteobacteria</taxon>
        <taxon>Hyphomicrobiales</taxon>
        <taxon>Tepidamorphaceae</taxon>
        <taxon>Microbaculum</taxon>
    </lineage>
</organism>
<evidence type="ECO:0000256" key="2">
    <source>
        <dbReference type="SAM" id="MobiDB-lite"/>
    </source>
</evidence>
<evidence type="ECO:0000259" key="3">
    <source>
        <dbReference type="Pfam" id="PF07940"/>
    </source>
</evidence>
<dbReference type="Proteomes" id="UP001320898">
    <property type="component" value="Unassembled WGS sequence"/>
</dbReference>
<evidence type="ECO:0000256" key="1">
    <source>
        <dbReference type="ARBA" id="ARBA00004196"/>
    </source>
</evidence>
<feature type="compositionally biased region" description="Low complexity" evidence="2">
    <location>
        <begin position="592"/>
        <end position="605"/>
    </location>
</feature>
<proteinExistence type="predicted"/>
<dbReference type="GO" id="GO:0016829">
    <property type="term" value="F:lyase activity"/>
    <property type="evidence" value="ECO:0007669"/>
    <property type="project" value="InterPro"/>
</dbReference>
<evidence type="ECO:0000313" key="5">
    <source>
        <dbReference type="Proteomes" id="UP001320898"/>
    </source>
</evidence>
<feature type="compositionally biased region" description="Gly residues" evidence="2">
    <location>
        <begin position="606"/>
        <end position="631"/>
    </location>
</feature>
<dbReference type="Gene3D" id="1.50.10.100">
    <property type="entry name" value="Chondroitin AC/alginate lyase"/>
    <property type="match status" value="1"/>
</dbReference>
<dbReference type="Gene3D" id="2.70.98.70">
    <property type="match status" value="1"/>
</dbReference>
<dbReference type="InterPro" id="IPR008929">
    <property type="entry name" value="Chondroitin_lyas"/>
</dbReference>
<keyword evidence="5" id="KW-1185">Reference proteome</keyword>
<reference evidence="4 5" key="1">
    <citation type="submission" date="2022-04" db="EMBL/GenBank/DDBJ databases">
        <authorList>
            <person name="Ye Y.-Q."/>
            <person name="Du Z.-J."/>
        </authorList>
    </citation>
    <scope>NUCLEOTIDE SEQUENCE [LARGE SCALE GENOMIC DNA]</scope>
    <source>
        <strain evidence="4 5">A6E488</strain>
    </source>
</reference>
<dbReference type="EMBL" id="JALIDZ010000004">
    <property type="protein sequence ID" value="MCT8972376.1"/>
    <property type="molecule type" value="Genomic_DNA"/>
</dbReference>
<feature type="domain" description="Heparinase II/III-like C-terminal" evidence="3">
    <location>
        <begin position="311"/>
        <end position="555"/>
    </location>
</feature>
<feature type="region of interest" description="Disordered" evidence="2">
    <location>
        <begin position="566"/>
        <end position="631"/>
    </location>
</feature>
<dbReference type="InterPro" id="IPR012480">
    <property type="entry name" value="Hepar_II_III_C"/>
</dbReference>
<dbReference type="Pfam" id="PF07940">
    <property type="entry name" value="Hepar_II_III_C"/>
    <property type="match status" value="1"/>
</dbReference>
<name>A0AAW5R102_9HYPH</name>
<protein>
    <submittedName>
        <fullName evidence="4">Heparinase II/III family protein</fullName>
    </submittedName>
</protein>
<accession>A0AAW5R102</accession>
<comment type="caution">
    <text evidence="4">The sequence shown here is derived from an EMBL/GenBank/DDBJ whole genome shotgun (WGS) entry which is preliminary data.</text>
</comment>
<dbReference type="RefSeq" id="WP_261615938.1">
    <property type="nucleotide sequence ID" value="NZ_JALIDZ010000004.1"/>
</dbReference>
<feature type="compositionally biased region" description="Acidic residues" evidence="2">
    <location>
        <begin position="576"/>
        <end position="591"/>
    </location>
</feature>
<dbReference type="AlphaFoldDB" id="A0AAW5R102"/>